<feature type="domain" description="HTH HARE-type" evidence="8">
    <location>
        <begin position="14"/>
        <end position="81"/>
    </location>
</feature>
<dbReference type="GO" id="GO:0000428">
    <property type="term" value="C:DNA-directed RNA polymerase complex"/>
    <property type="evidence" value="ECO:0007669"/>
    <property type="project" value="UniProtKB-KW"/>
</dbReference>
<evidence type="ECO:0000313" key="9">
    <source>
        <dbReference type="EMBL" id="WIF97904.1"/>
    </source>
</evidence>
<comment type="subunit">
    <text evidence="6">RNAP is composed of a core of 2 alpha, a beta and a beta' subunits. The core is associated with a delta subunit and one of several sigma factors.</text>
</comment>
<evidence type="ECO:0000256" key="4">
    <source>
        <dbReference type="ARBA" id="ARBA00022695"/>
    </source>
</evidence>
<keyword evidence="3 6" id="KW-0808">Transferase</keyword>
<comment type="function">
    <text evidence="6">Participates in both the initiation and recycling phases of transcription. In the presence of the delta subunit, RNAP displays an increased specificity of transcription, a decreased affinity for nucleic acids, and an increased efficiency of RNA synthesis because of enhanced recycling.</text>
</comment>
<evidence type="ECO:0000256" key="6">
    <source>
        <dbReference type="HAMAP-Rule" id="MF_00357"/>
    </source>
</evidence>
<keyword evidence="4 6" id="KW-0548">Nucleotidyltransferase</keyword>
<dbReference type="Pfam" id="PF05066">
    <property type="entry name" value="HARE-HTH"/>
    <property type="match status" value="1"/>
</dbReference>
<feature type="region of interest" description="Disordered" evidence="7">
    <location>
        <begin position="89"/>
        <end position="192"/>
    </location>
</feature>
<accession>A0ABY8UZC3</accession>
<evidence type="ECO:0000256" key="2">
    <source>
        <dbReference type="ARBA" id="ARBA00022478"/>
    </source>
</evidence>
<dbReference type="NCBIfam" id="TIGR04567">
    <property type="entry name" value="RNAP_delt_lowGC"/>
    <property type="match status" value="1"/>
</dbReference>
<dbReference type="HAMAP" id="MF_00357">
    <property type="entry name" value="RNApol_bact_RpoE"/>
    <property type="match status" value="1"/>
</dbReference>
<dbReference type="InterPro" id="IPR038087">
    <property type="entry name" value="RNAP_delta_N_dom_sf"/>
</dbReference>
<evidence type="ECO:0000256" key="7">
    <source>
        <dbReference type="SAM" id="MobiDB-lite"/>
    </source>
</evidence>
<reference evidence="9 10" key="1">
    <citation type="submission" date="2023-05" db="EMBL/GenBank/DDBJ databases">
        <title>Comparative genomics reveals the evidence of polycyclic aromatic hydrocarbons degradation in moderately halophilic genus Pontibacillus.</title>
        <authorList>
            <person name="Yang H."/>
            <person name="Qian Z."/>
        </authorList>
    </citation>
    <scope>NUCLEOTIDE SEQUENCE [LARGE SCALE GENOMIC DNA]</scope>
    <source>
        <strain evidence="10">HN14</strain>
    </source>
</reference>
<dbReference type="RefSeq" id="WP_231417714.1">
    <property type="nucleotide sequence ID" value="NZ_CP126446.1"/>
</dbReference>
<name>A0ABY8UZC3_9BACI</name>
<evidence type="ECO:0000313" key="10">
    <source>
        <dbReference type="Proteomes" id="UP001236652"/>
    </source>
</evidence>
<keyword evidence="5 6" id="KW-0804">Transcription</keyword>
<dbReference type="InterPro" id="IPR029757">
    <property type="entry name" value="RpoE"/>
</dbReference>
<dbReference type="PROSITE" id="PS51913">
    <property type="entry name" value="HTH_HARE"/>
    <property type="match status" value="1"/>
</dbReference>
<feature type="compositionally biased region" description="Acidic residues" evidence="7">
    <location>
        <begin position="112"/>
        <end position="192"/>
    </location>
</feature>
<dbReference type="Gene3D" id="1.10.10.1250">
    <property type="entry name" value="RNA polymerase, subunit delta, N-terminal domain"/>
    <property type="match status" value="1"/>
</dbReference>
<sequence>MSFKNYSHDEIAEMSMLEIAHEILLDEKQALDFQDLFNKISEIKGLSKEEKTDRIAQFFTDLNTDGRFLTIGSNMWGLKRWYPVEQAEEEIQAPVKKKKKAAPKKKKAAAPVEEEEEDIEEEEIEDDLDLDDEELDLDEDGEENSGLDGDYDLAEDEDTDPSYDDDEEKNLYDDDEEDDDDDDEEEDKNEDL</sequence>
<dbReference type="Proteomes" id="UP001236652">
    <property type="component" value="Chromosome"/>
</dbReference>
<keyword evidence="2 6" id="KW-0240">DNA-directed RNA polymerase</keyword>
<evidence type="ECO:0000256" key="1">
    <source>
        <dbReference type="ARBA" id="ARBA00009828"/>
    </source>
</evidence>
<comment type="similarity">
    <text evidence="1 6">Belongs to the RpoE family.</text>
</comment>
<feature type="compositionally biased region" description="Basic residues" evidence="7">
    <location>
        <begin position="95"/>
        <end position="108"/>
    </location>
</feature>
<protein>
    <recommendedName>
        <fullName evidence="6">Probable DNA-directed RNA polymerase subunit delta</fullName>
    </recommendedName>
    <alternativeName>
        <fullName evidence="6">RNAP delta factor</fullName>
    </alternativeName>
</protein>
<dbReference type="EMBL" id="CP126446">
    <property type="protein sequence ID" value="WIF97904.1"/>
    <property type="molecule type" value="Genomic_DNA"/>
</dbReference>
<organism evidence="9 10">
    <name type="scientific">Pontibacillus chungwhensis</name>
    <dbReference type="NCBI Taxonomy" id="265426"/>
    <lineage>
        <taxon>Bacteria</taxon>
        <taxon>Bacillati</taxon>
        <taxon>Bacillota</taxon>
        <taxon>Bacilli</taxon>
        <taxon>Bacillales</taxon>
        <taxon>Bacillaceae</taxon>
        <taxon>Pontibacillus</taxon>
    </lineage>
</organism>
<evidence type="ECO:0000259" key="8">
    <source>
        <dbReference type="PROSITE" id="PS51913"/>
    </source>
</evidence>
<gene>
    <name evidence="6 9" type="primary">rpoE</name>
    <name evidence="9" type="ORF">QNI29_19605</name>
</gene>
<keyword evidence="10" id="KW-1185">Reference proteome</keyword>
<proteinExistence type="inferred from homology"/>
<dbReference type="InterPro" id="IPR007759">
    <property type="entry name" value="Asxl_HARE-HTH"/>
</dbReference>
<evidence type="ECO:0000256" key="3">
    <source>
        <dbReference type="ARBA" id="ARBA00022679"/>
    </source>
</evidence>
<dbReference type="GO" id="GO:0003899">
    <property type="term" value="F:DNA-directed RNA polymerase activity"/>
    <property type="evidence" value="ECO:0007669"/>
    <property type="project" value="UniProtKB-EC"/>
</dbReference>
<evidence type="ECO:0000256" key="5">
    <source>
        <dbReference type="ARBA" id="ARBA00023163"/>
    </source>
</evidence>